<keyword evidence="1" id="KW-0472">Membrane</keyword>
<sequence length="125" mass="14553">MTLVLRVLLIAFSLLTFLYMVRKIRQSKLQIEYAIFWIVFSFILIFMSLFPGVVSFFTWLAGIQAPVNLVFMAIIFILILKLFSMTVKLSELENKTKELAQEIAIQQALEQEKTLEKNSNEKKDI</sequence>
<comment type="caution">
    <text evidence="2">The sequence shown here is derived from an EMBL/GenBank/DDBJ whole genome shotgun (WGS) entry which is preliminary data.</text>
</comment>
<feature type="transmembrane region" description="Helical" evidence="1">
    <location>
        <begin position="6"/>
        <end position="21"/>
    </location>
</feature>
<name>A0A9D1WJX2_9FIRM</name>
<protein>
    <submittedName>
        <fullName evidence="2">DUF2304 domain-containing protein</fullName>
    </submittedName>
</protein>
<organism evidence="2 3">
    <name type="scientific">Candidatus Blautia gallistercoris</name>
    <dbReference type="NCBI Taxonomy" id="2838490"/>
    <lineage>
        <taxon>Bacteria</taxon>
        <taxon>Bacillati</taxon>
        <taxon>Bacillota</taxon>
        <taxon>Clostridia</taxon>
        <taxon>Lachnospirales</taxon>
        <taxon>Lachnospiraceae</taxon>
        <taxon>Blautia</taxon>
    </lineage>
</organism>
<gene>
    <name evidence="2" type="ORF">IAA45_12010</name>
</gene>
<accession>A0A9D1WJX2</accession>
<dbReference type="Proteomes" id="UP000886817">
    <property type="component" value="Unassembled WGS sequence"/>
</dbReference>
<keyword evidence="1" id="KW-1133">Transmembrane helix</keyword>
<keyword evidence="1" id="KW-0812">Transmembrane</keyword>
<dbReference type="Pfam" id="PF10066">
    <property type="entry name" value="DUF2304"/>
    <property type="match status" value="1"/>
</dbReference>
<evidence type="ECO:0000313" key="2">
    <source>
        <dbReference type="EMBL" id="HIX60423.1"/>
    </source>
</evidence>
<reference evidence="2" key="2">
    <citation type="submission" date="2021-04" db="EMBL/GenBank/DDBJ databases">
        <authorList>
            <person name="Gilroy R."/>
        </authorList>
    </citation>
    <scope>NUCLEOTIDE SEQUENCE</scope>
    <source>
        <strain evidence="2">ChiSjej1B19-8411</strain>
    </source>
</reference>
<proteinExistence type="predicted"/>
<dbReference type="InterPro" id="IPR019277">
    <property type="entry name" value="DUF2304"/>
</dbReference>
<feature type="transmembrane region" description="Helical" evidence="1">
    <location>
        <begin position="56"/>
        <end position="80"/>
    </location>
</feature>
<reference evidence="2" key="1">
    <citation type="journal article" date="2021" name="PeerJ">
        <title>Extensive microbial diversity within the chicken gut microbiome revealed by metagenomics and culture.</title>
        <authorList>
            <person name="Gilroy R."/>
            <person name="Ravi A."/>
            <person name="Getino M."/>
            <person name="Pursley I."/>
            <person name="Horton D.L."/>
            <person name="Alikhan N.F."/>
            <person name="Baker D."/>
            <person name="Gharbi K."/>
            <person name="Hall N."/>
            <person name="Watson M."/>
            <person name="Adriaenssens E.M."/>
            <person name="Foster-Nyarko E."/>
            <person name="Jarju S."/>
            <person name="Secka A."/>
            <person name="Antonio M."/>
            <person name="Oren A."/>
            <person name="Chaudhuri R.R."/>
            <person name="La Ragione R."/>
            <person name="Hildebrand F."/>
            <person name="Pallen M.J."/>
        </authorList>
    </citation>
    <scope>NUCLEOTIDE SEQUENCE</scope>
    <source>
        <strain evidence="2">ChiSjej1B19-8411</strain>
    </source>
</reference>
<dbReference type="EMBL" id="DXEX01000254">
    <property type="protein sequence ID" value="HIX60423.1"/>
    <property type="molecule type" value="Genomic_DNA"/>
</dbReference>
<evidence type="ECO:0000256" key="1">
    <source>
        <dbReference type="SAM" id="Phobius"/>
    </source>
</evidence>
<evidence type="ECO:0000313" key="3">
    <source>
        <dbReference type="Proteomes" id="UP000886817"/>
    </source>
</evidence>
<dbReference type="AlphaFoldDB" id="A0A9D1WJX2"/>
<feature type="transmembrane region" description="Helical" evidence="1">
    <location>
        <begin position="33"/>
        <end position="50"/>
    </location>
</feature>